<feature type="transmembrane region" description="Helical" evidence="2">
    <location>
        <begin position="327"/>
        <end position="346"/>
    </location>
</feature>
<name>A0ABY5PBQ5_9ACTN</name>
<keyword evidence="2" id="KW-0472">Membrane</keyword>
<feature type="transmembrane region" description="Helical" evidence="2">
    <location>
        <begin position="30"/>
        <end position="50"/>
    </location>
</feature>
<feature type="region of interest" description="Disordered" evidence="1">
    <location>
        <begin position="1"/>
        <end position="21"/>
    </location>
</feature>
<reference evidence="4" key="1">
    <citation type="submission" date="2021-11" db="EMBL/GenBank/DDBJ databases">
        <title>Cultivation dependent microbiological survey of springs from the worlds oldest radium mine currently devoted to the extraction of radon-saturated water.</title>
        <authorList>
            <person name="Kapinusova G."/>
            <person name="Smrhova T."/>
            <person name="Strejcek M."/>
            <person name="Suman J."/>
            <person name="Jani K."/>
            <person name="Pajer P."/>
            <person name="Uhlik O."/>
        </authorList>
    </citation>
    <scope>NUCLEOTIDE SEQUENCE [LARGE SCALE GENOMIC DNA]</scope>
    <source>
        <strain evidence="4">J379</strain>
    </source>
</reference>
<keyword evidence="2" id="KW-1133">Transmembrane helix</keyword>
<feature type="transmembrane region" description="Helical" evidence="2">
    <location>
        <begin position="216"/>
        <end position="236"/>
    </location>
</feature>
<evidence type="ECO:0000256" key="2">
    <source>
        <dbReference type="SAM" id="Phobius"/>
    </source>
</evidence>
<keyword evidence="4" id="KW-1185">Reference proteome</keyword>
<feature type="transmembrane region" description="Helical" evidence="2">
    <location>
        <begin position="128"/>
        <end position="145"/>
    </location>
</feature>
<evidence type="ECO:0008006" key="5">
    <source>
        <dbReference type="Google" id="ProtNLM"/>
    </source>
</evidence>
<feature type="transmembrane region" description="Helical" evidence="2">
    <location>
        <begin position="274"/>
        <end position="294"/>
    </location>
</feature>
<dbReference type="EMBL" id="CP088295">
    <property type="protein sequence ID" value="UUY02101.1"/>
    <property type="molecule type" value="Genomic_DNA"/>
</dbReference>
<protein>
    <recommendedName>
        <fullName evidence="5">Glycosyltransferase RgtA/B/C/D-like domain-containing protein</fullName>
    </recommendedName>
</protein>
<dbReference type="Proteomes" id="UP001058860">
    <property type="component" value="Chromosome"/>
</dbReference>
<feature type="transmembrane region" description="Helical" evidence="2">
    <location>
        <begin position="358"/>
        <end position="379"/>
    </location>
</feature>
<feature type="compositionally biased region" description="Polar residues" evidence="1">
    <location>
        <begin position="1"/>
        <end position="13"/>
    </location>
</feature>
<evidence type="ECO:0000256" key="1">
    <source>
        <dbReference type="SAM" id="MobiDB-lite"/>
    </source>
</evidence>
<dbReference type="RefSeq" id="WP_353862635.1">
    <property type="nucleotide sequence ID" value="NZ_CP088295.1"/>
</dbReference>
<sequence>MSGVTLSPTQTGSDAPAEPPPRLGRVPLRALEWAGIAVLVLIAIVGFFVYPTWPNYDSIYSLVWGRELLDGTNMSFEAYRAPTEHPLSIAVGAILALFGEGGDRIWTAVCLASFVWLVAGLYTLGKEIFTPLVGLVAALLILTRFDFPFYAVRGYIDPAYLALVIWAAVLEVRKPRRGIPVLALLVLAGLLRPEAWLLGGLYWLYLLPKATWRLRIIGAVLVWTAPFIWALTDFLVTGDPLYSHTHTSGLSEELGRNKGIGAVPEATWNYLGKLAKFPVVLGAMAGAAAAVVLFPTRLKLPVALLAAGIGTFALVGLGGLSVIDRYLLVPSLMLMLLAAVAIAGWTMLVPGTWLRRGWIAGSVLLVLFGIAFTASRVNVNRLENELLFRGDSRTALREVLNDPAVRRGLECGPVFVPNHKLVPDVRWDLDLPVDQVIARTDPDAPPPERGVAILIHGRSAIFNQLLVNRRDRPGTNLPPDGFERVAVSRYYAAYVGC</sequence>
<gene>
    <name evidence="3" type="ORF">LRS13_15410</name>
</gene>
<evidence type="ECO:0000313" key="3">
    <source>
        <dbReference type="EMBL" id="UUY02101.1"/>
    </source>
</evidence>
<feature type="transmembrane region" description="Helical" evidence="2">
    <location>
        <begin position="181"/>
        <end position="204"/>
    </location>
</feature>
<feature type="transmembrane region" description="Helical" evidence="2">
    <location>
        <begin position="300"/>
        <end position="320"/>
    </location>
</feature>
<keyword evidence="2" id="KW-0812">Transmembrane</keyword>
<feature type="transmembrane region" description="Helical" evidence="2">
    <location>
        <begin position="151"/>
        <end position="169"/>
    </location>
</feature>
<organism evidence="3 4">
    <name type="scientific">Svornostia abyssi</name>
    <dbReference type="NCBI Taxonomy" id="2898438"/>
    <lineage>
        <taxon>Bacteria</taxon>
        <taxon>Bacillati</taxon>
        <taxon>Actinomycetota</taxon>
        <taxon>Thermoleophilia</taxon>
        <taxon>Solirubrobacterales</taxon>
        <taxon>Baekduiaceae</taxon>
        <taxon>Svornostia</taxon>
    </lineage>
</organism>
<proteinExistence type="predicted"/>
<accession>A0ABY5PBQ5</accession>
<evidence type="ECO:0000313" key="4">
    <source>
        <dbReference type="Proteomes" id="UP001058860"/>
    </source>
</evidence>